<dbReference type="SUPFAM" id="SSF49785">
    <property type="entry name" value="Galactose-binding domain-like"/>
    <property type="match status" value="1"/>
</dbReference>
<dbReference type="InterPro" id="IPR048739">
    <property type="entry name" value="CEP104_N"/>
</dbReference>
<name>A0A564YZJ4_HYMDI</name>
<dbReference type="PANTHER" id="PTHR13371:SF0">
    <property type="entry name" value="CENTROSOMAL PROTEIN OF 104 KDA"/>
    <property type="match status" value="1"/>
</dbReference>
<gene>
    <name evidence="2" type="ORF">WMSIL1_LOCUS11034</name>
</gene>
<dbReference type="EMBL" id="CABIJS010000510">
    <property type="protein sequence ID" value="VUZ52600.1"/>
    <property type="molecule type" value="Genomic_DNA"/>
</dbReference>
<evidence type="ECO:0000313" key="3">
    <source>
        <dbReference type="Proteomes" id="UP000321570"/>
    </source>
</evidence>
<dbReference type="GO" id="GO:0005929">
    <property type="term" value="C:cilium"/>
    <property type="evidence" value="ECO:0007669"/>
    <property type="project" value="TreeGrafter"/>
</dbReference>
<dbReference type="Proteomes" id="UP000321570">
    <property type="component" value="Unassembled WGS sequence"/>
</dbReference>
<dbReference type="Pfam" id="PF21038">
    <property type="entry name" value="CEP104_N"/>
    <property type="match status" value="1"/>
</dbReference>
<dbReference type="Gene3D" id="2.60.120.260">
    <property type="entry name" value="Galactose-binding domain-like"/>
    <property type="match status" value="1"/>
</dbReference>
<organism evidence="2 3">
    <name type="scientific">Hymenolepis diminuta</name>
    <name type="common">Rat tapeworm</name>
    <dbReference type="NCBI Taxonomy" id="6216"/>
    <lineage>
        <taxon>Eukaryota</taxon>
        <taxon>Metazoa</taxon>
        <taxon>Spiralia</taxon>
        <taxon>Lophotrochozoa</taxon>
        <taxon>Platyhelminthes</taxon>
        <taxon>Cestoda</taxon>
        <taxon>Eucestoda</taxon>
        <taxon>Cyclophyllidea</taxon>
        <taxon>Hymenolepididae</taxon>
        <taxon>Hymenolepis</taxon>
    </lineage>
</organism>
<proteinExistence type="predicted"/>
<protein>
    <recommendedName>
        <fullName evidence="1">Centrosomal protein CEP104 N-terminal domain-containing protein</fullName>
    </recommendedName>
</protein>
<accession>A0A564YZJ4</accession>
<evidence type="ECO:0000313" key="2">
    <source>
        <dbReference type="EMBL" id="VUZ52600.1"/>
    </source>
</evidence>
<dbReference type="AlphaFoldDB" id="A0A564YZJ4"/>
<evidence type="ECO:0000259" key="1">
    <source>
        <dbReference type="Pfam" id="PF21038"/>
    </source>
</evidence>
<dbReference type="PANTHER" id="PTHR13371">
    <property type="entry name" value="GLYCINE-, GLUTAMATE-, THIENYLCYCLOHEXYLPIPERIDINE-BINDING PROTEIN"/>
    <property type="match status" value="1"/>
</dbReference>
<sequence>MLHKIKFRILHITSQDDQFPARELNHISPSTKGWRSAKNCPYPQQIVVELERPSRIRKIQILSHQYLIASKVEFFVGDSYGN</sequence>
<keyword evidence="3" id="KW-1185">Reference proteome</keyword>
<feature type="non-terminal residue" evidence="2">
    <location>
        <position position="82"/>
    </location>
</feature>
<dbReference type="InterPro" id="IPR052607">
    <property type="entry name" value="CEP104-like"/>
</dbReference>
<feature type="domain" description="Centrosomal protein CEP104 N-terminal" evidence="1">
    <location>
        <begin position="33"/>
        <end position="79"/>
    </location>
</feature>
<dbReference type="InterPro" id="IPR008979">
    <property type="entry name" value="Galactose-bd-like_sf"/>
</dbReference>
<reference evidence="2 3" key="1">
    <citation type="submission" date="2019-07" db="EMBL/GenBank/DDBJ databases">
        <authorList>
            <person name="Jastrzebski P J."/>
            <person name="Paukszto L."/>
            <person name="Jastrzebski P J."/>
        </authorList>
    </citation>
    <scope>NUCLEOTIDE SEQUENCE [LARGE SCALE GENOMIC DNA]</scope>
    <source>
        <strain evidence="2 3">WMS-il1</strain>
    </source>
</reference>